<evidence type="ECO:0000256" key="6">
    <source>
        <dbReference type="SAM" id="MobiDB-lite"/>
    </source>
</evidence>
<dbReference type="GO" id="GO:0005524">
    <property type="term" value="F:ATP binding"/>
    <property type="evidence" value="ECO:0007669"/>
    <property type="project" value="UniProtKB-KW"/>
</dbReference>
<keyword evidence="7" id="KW-0812">Transmembrane</keyword>
<name>A0A917NHX1_9PSEU</name>
<feature type="compositionally biased region" description="Basic residues" evidence="6">
    <location>
        <begin position="381"/>
        <end position="390"/>
    </location>
</feature>
<evidence type="ECO:0000256" key="5">
    <source>
        <dbReference type="ARBA" id="ARBA00023186"/>
    </source>
</evidence>
<dbReference type="Gene3D" id="3.30.420.40">
    <property type="match status" value="2"/>
</dbReference>
<evidence type="ECO:0000256" key="2">
    <source>
        <dbReference type="ARBA" id="ARBA00022741"/>
    </source>
</evidence>
<comment type="similarity">
    <text evidence="1">Belongs to the heat shock protein 70 family.</text>
</comment>
<feature type="compositionally biased region" description="Pro residues" evidence="6">
    <location>
        <begin position="367"/>
        <end position="380"/>
    </location>
</feature>
<dbReference type="Proteomes" id="UP000597989">
    <property type="component" value="Unassembled WGS sequence"/>
</dbReference>
<proteinExistence type="inferred from homology"/>
<feature type="region of interest" description="Disordered" evidence="6">
    <location>
        <begin position="418"/>
        <end position="446"/>
    </location>
</feature>
<comment type="caution">
    <text evidence="8">The sequence shown here is derived from an EMBL/GenBank/DDBJ whole genome shotgun (WGS) entry which is preliminary data.</text>
</comment>
<dbReference type="EMBL" id="BMMT01000016">
    <property type="protein sequence ID" value="GGI99363.1"/>
    <property type="molecule type" value="Genomic_DNA"/>
</dbReference>
<protein>
    <recommendedName>
        <fullName evidence="10">YVTN family beta-propeller protein</fullName>
    </recommendedName>
</protein>
<dbReference type="InterPro" id="IPR043129">
    <property type="entry name" value="ATPase_NBD"/>
</dbReference>
<evidence type="ECO:0000256" key="3">
    <source>
        <dbReference type="ARBA" id="ARBA00022840"/>
    </source>
</evidence>
<organism evidence="8 9">
    <name type="scientific">Saccharopolyspora thermophila</name>
    <dbReference type="NCBI Taxonomy" id="89367"/>
    <lineage>
        <taxon>Bacteria</taxon>
        <taxon>Bacillati</taxon>
        <taxon>Actinomycetota</taxon>
        <taxon>Actinomycetes</taxon>
        <taxon>Pseudonocardiales</taxon>
        <taxon>Pseudonocardiaceae</taxon>
        <taxon>Saccharopolyspora</taxon>
    </lineage>
</organism>
<gene>
    <name evidence="8" type="ORF">GCM10011581_40670</name>
</gene>
<reference evidence="8 9" key="1">
    <citation type="journal article" date="2014" name="Int. J. Syst. Evol. Microbiol.">
        <title>Complete genome sequence of Corynebacterium casei LMG S-19264T (=DSM 44701T), isolated from a smear-ripened cheese.</title>
        <authorList>
            <consortium name="US DOE Joint Genome Institute (JGI-PGF)"/>
            <person name="Walter F."/>
            <person name="Albersmeier A."/>
            <person name="Kalinowski J."/>
            <person name="Ruckert C."/>
        </authorList>
    </citation>
    <scope>NUCLEOTIDE SEQUENCE [LARGE SCALE GENOMIC DNA]</scope>
    <source>
        <strain evidence="8 9">CGMCC 4.7206</strain>
    </source>
</reference>
<dbReference type="Gene3D" id="2.130.10.10">
    <property type="entry name" value="YVTN repeat-like/Quinoprotein amine dehydrogenase"/>
    <property type="match status" value="2"/>
</dbReference>
<dbReference type="PANTHER" id="PTHR47197">
    <property type="entry name" value="PROTEIN NIRF"/>
    <property type="match status" value="1"/>
</dbReference>
<evidence type="ECO:0000256" key="7">
    <source>
        <dbReference type="SAM" id="Phobius"/>
    </source>
</evidence>
<evidence type="ECO:0000313" key="8">
    <source>
        <dbReference type="EMBL" id="GGI99363.1"/>
    </source>
</evidence>
<evidence type="ECO:0000256" key="1">
    <source>
        <dbReference type="ARBA" id="ARBA00007381"/>
    </source>
</evidence>
<evidence type="ECO:0000313" key="9">
    <source>
        <dbReference type="Proteomes" id="UP000597989"/>
    </source>
</evidence>
<dbReference type="AlphaFoldDB" id="A0A917NHX1"/>
<keyword evidence="2" id="KW-0547">Nucleotide-binding</keyword>
<feature type="region of interest" description="Disordered" evidence="6">
    <location>
        <begin position="352"/>
        <end position="390"/>
    </location>
</feature>
<dbReference type="NCBIfam" id="TIGR02276">
    <property type="entry name" value="beta_rpt_yvtn"/>
    <property type="match status" value="3"/>
</dbReference>
<dbReference type="PANTHER" id="PTHR47197:SF3">
    <property type="entry name" value="DIHYDRO-HEME D1 DEHYDROGENASE"/>
    <property type="match status" value="1"/>
</dbReference>
<dbReference type="InterPro" id="IPR015943">
    <property type="entry name" value="WD40/YVTN_repeat-like_dom_sf"/>
</dbReference>
<accession>A0A917NHX1</accession>
<dbReference type="InterPro" id="IPR011044">
    <property type="entry name" value="Quino_amine_DH_bsu"/>
</dbReference>
<keyword evidence="7" id="KW-0472">Membrane</keyword>
<dbReference type="InterPro" id="IPR011964">
    <property type="entry name" value="YVTN_b-propeller_repeat"/>
</dbReference>
<dbReference type="Gene3D" id="3.90.640.10">
    <property type="entry name" value="Actin, Chain A, domain 4"/>
    <property type="match status" value="1"/>
</dbReference>
<dbReference type="InterPro" id="IPR018181">
    <property type="entry name" value="Heat_shock_70_CS"/>
</dbReference>
<feature type="transmembrane region" description="Helical" evidence="7">
    <location>
        <begin position="393"/>
        <end position="413"/>
    </location>
</feature>
<keyword evidence="7" id="KW-1133">Transmembrane helix</keyword>
<keyword evidence="5" id="KW-0143">Chaperone</keyword>
<dbReference type="InterPro" id="IPR013126">
    <property type="entry name" value="Hsp_70_fam"/>
</dbReference>
<sequence length="747" mass="77926">MSYNLGVDLGTTFIAAAVKRSGQVEMFTLGDRAVIVPAVVFVRRDGAVLTGDAAVRRAVAEPQRVGREFKRRLGDPTPLVLGGTPFSAEALLGQVLRDVLDKATETEGEPPEHVVLTRPANWGPYRQELFGEVPKLAGLDEAATITEPEAAAAYYASKRRVPDEVVAVYDLGGGTFDATVVRKTTDSIEILGEPEGIERLGGVDFDEAILAHVDSTLNGALTEFAAQGPEGAAVLRRLQQDCAEAKEALSVDTEATIPVFLPQHHHEVTITREQFEEMIRAPIEATIDSLRRALRSAQVTPDELSAVLLVGGSSRIPLVARMVSEALGRPTAVDAHPKYAVALGAAALATEHADAEPRPVVEKPVEAEPPSPPEEPPKPPGPRRRRRPRPRRPLLIAGAVLAVLGALALFNVFGGGGGPPPQQSGSIPETAIPETAPPQARPPIAESLPAPGVTGSIGVAAPRGIAVTPDGAHAFVASRDSGRVSVIETSTGQVRASLVMPLAPQFVTITPDGRRAYVSCYPPSGPENQVAVLDTSTGAVLNTVQVGKHPYTLMASPDGREVWVPDHDSAEISIIDTATDTVSATIKVKPNPHSVAFTPDGATAFIANHESNLVTAVNTATRQIEAETPVPKSPHSVSVAPNGRSVAVGSYDAGSVSAIDVGSHQLLGTVRVGAKPASVAFAPDNRHLYAVNEGSNTVSVVDSNSGEVTATVPVGQAPVSVAVTPDGRQAYVTNVASNAVSVLGTAR</sequence>
<dbReference type="RefSeq" id="WP_188990094.1">
    <property type="nucleotide sequence ID" value="NZ_BMMT01000016.1"/>
</dbReference>
<evidence type="ECO:0008006" key="10">
    <source>
        <dbReference type="Google" id="ProtNLM"/>
    </source>
</evidence>
<dbReference type="SUPFAM" id="SSF53067">
    <property type="entry name" value="Actin-like ATPase domain"/>
    <property type="match status" value="2"/>
</dbReference>
<dbReference type="SUPFAM" id="SSF50969">
    <property type="entry name" value="YVTN repeat-like/Quinoprotein amine dehydrogenase"/>
    <property type="match status" value="1"/>
</dbReference>
<dbReference type="PRINTS" id="PR00301">
    <property type="entry name" value="HEATSHOCK70"/>
</dbReference>
<evidence type="ECO:0000256" key="4">
    <source>
        <dbReference type="ARBA" id="ARBA00023016"/>
    </source>
</evidence>
<dbReference type="FunFam" id="3.30.420.40:FF:000028">
    <property type="entry name" value="heat shock 70 kDa protein-like"/>
    <property type="match status" value="1"/>
</dbReference>
<keyword evidence="4" id="KW-0346">Stress response</keyword>
<dbReference type="PROSITE" id="PS00329">
    <property type="entry name" value="HSP70_2"/>
    <property type="match status" value="1"/>
</dbReference>
<dbReference type="GO" id="GO:0140662">
    <property type="term" value="F:ATP-dependent protein folding chaperone"/>
    <property type="evidence" value="ECO:0007669"/>
    <property type="project" value="InterPro"/>
</dbReference>
<dbReference type="InterPro" id="IPR051200">
    <property type="entry name" value="Host-pathogen_enzymatic-act"/>
</dbReference>
<feature type="compositionally biased region" description="Basic and acidic residues" evidence="6">
    <location>
        <begin position="352"/>
        <end position="366"/>
    </location>
</feature>
<dbReference type="PROSITE" id="PS01036">
    <property type="entry name" value="HSP70_3"/>
    <property type="match status" value="1"/>
</dbReference>
<dbReference type="Pfam" id="PF00012">
    <property type="entry name" value="HSP70"/>
    <property type="match status" value="1"/>
</dbReference>
<keyword evidence="3" id="KW-0067">ATP-binding</keyword>